<evidence type="ECO:0000256" key="4">
    <source>
        <dbReference type="ARBA" id="ARBA00022737"/>
    </source>
</evidence>
<keyword evidence="6" id="KW-0720">Serine protease</keyword>
<evidence type="ECO:0000256" key="7">
    <source>
        <dbReference type="PIRSR" id="PIRSR611782-1"/>
    </source>
</evidence>
<keyword evidence="4" id="KW-0677">Repeat</keyword>
<dbReference type="InterPro" id="IPR009003">
    <property type="entry name" value="Peptidase_S1_PA"/>
</dbReference>
<evidence type="ECO:0000256" key="8">
    <source>
        <dbReference type="PIRSR" id="PIRSR611782-2"/>
    </source>
</evidence>
<feature type="binding site" evidence="8">
    <location>
        <begin position="235"/>
        <end position="237"/>
    </location>
    <ligand>
        <name>substrate</name>
    </ligand>
</feature>
<dbReference type="SMART" id="SM00228">
    <property type="entry name" value="PDZ"/>
    <property type="match status" value="2"/>
</dbReference>
<dbReference type="InterPro" id="IPR036034">
    <property type="entry name" value="PDZ_sf"/>
</dbReference>
<dbReference type="NCBIfam" id="TIGR02037">
    <property type="entry name" value="degP_htrA_DO"/>
    <property type="match status" value="1"/>
</dbReference>
<feature type="binding site" evidence="8">
    <location>
        <position position="158"/>
    </location>
    <ligand>
        <name>substrate</name>
    </ligand>
</feature>
<feature type="active site" description="Charge relay system" evidence="7">
    <location>
        <position position="128"/>
    </location>
</feature>
<dbReference type="EMBL" id="DVMS01000125">
    <property type="protein sequence ID" value="HIU38876.1"/>
    <property type="molecule type" value="Genomic_DNA"/>
</dbReference>
<dbReference type="InterPro" id="IPR011782">
    <property type="entry name" value="Pept_S1C_Do"/>
</dbReference>
<gene>
    <name evidence="11" type="ORF">IAD18_04330</name>
</gene>
<dbReference type="Gene3D" id="2.40.10.120">
    <property type="match status" value="1"/>
</dbReference>
<dbReference type="InterPro" id="IPR001940">
    <property type="entry name" value="Peptidase_S1C"/>
</dbReference>
<protein>
    <submittedName>
        <fullName evidence="11">Do family serine endopeptidase</fullName>
    </submittedName>
</protein>
<evidence type="ECO:0000256" key="2">
    <source>
        <dbReference type="ARBA" id="ARBA00022670"/>
    </source>
</evidence>
<accession>A0A9D1LHF5</accession>
<feature type="active site" description="Charge relay system" evidence="7">
    <location>
        <position position="237"/>
    </location>
</feature>
<feature type="binding site" evidence="8">
    <location>
        <position position="128"/>
    </location>
    <ligand>
        <name>substrate</name>
    </ligand>
</feature>
<dbReference type="PANTHER" id="PTHR22939">
    <property type="entry name" value="SERINE PROTEASE FAMILY S1C HTRA-RELATED"/>
    <property type="match status" value="1"/>
</dbReference>
<sequence>MKKNRISFQATILAATALISMPSYAGNSESNYADSQNFIRTAVSNSTAPIDFTKAAENTINCVVSIQSFATPRQSRMQGFNDPFFEFFFGPDFGSRQQRRQRDAQPQPLGLGSGVIISNDGYIVTNNHVVEGAEKLEVTLNDNKKYNATIIGTDSNTDLALLKIDAKDLTFITFGDSDELKVGEWVLAVGNPFGFTSTVTAGIVSAKARNVSSISHNQQMGIESFIQTDAVVNQGNSGGALVNTRGELVGINTLIYSRTGDYSGYAFAIPTSIVKKVVTDLRQYGTVQRALLGISFVELTPSLCEKENITEVTKGIYVAEVQDQSAAKEAGIEKGDVIVAINDTRISGTADMQETISRFSPGDKATVKFYRDNKAKTVTVVFKNSQGGTSINKRTDFTALGCAFLKLSNDTKEALHISHGVEVTGLTDGIFKNAGIKEGLIILEINNMPVDSQDDVENIYDEIMRSQDADKVMIIKGLQPTGKRVYFAVPLYEEEN</sequence>
<evidence type="ECO:0000256" key="3">
    <source>
        <dbReference type="ARBA" id="ARBA00022729"/>
    </source>
</evidence>
<reference evidence="11" key="1">
    <citation type="submission" date="2020-10" db="EMBL/GenBank/DDBJ databases">
        <authorList>
            <person name="Gilroy R."/>
        </authorList>
    </citation>
    <scope>NUCLEOTIDE SEQUENCE</scope>
    <source>
        <strain evidence="11">17073</strain>
    </source>
</reference>
<keyword evidence="5" id="KW-0378">Hydrolase</keyword>
<proteinExistence type="inferred from homology"/>
<dbReference type="PRINTS" id="PR00834">
    <property type="entry name" value="PROTEASES2C"/>
</dbReference>
<dbReference type="Pfam" id="PF13180">
    <property type="entry name" value="PDZ_2"/>
    <property type="match status" value="1"/>
</dbReference>
<keyword evidence="3 9" id="KW-0732">Signal</keyword>
<name>A0A9D1LHF5_9BACT</name>
<evidence type="ECO:0000256" key="5">
    <source>
        <dbReference type="ARBA" id="ARBA00022801"/>
    </source>
</evidence>
<dbReference type="Gene3D" id="2.30.42.10">
    <property type="match status" value="2"/>
</dbReference>
<dbReference type="PROSITE" id="PS50106">
    <property type="entry name" value="PDZ"/>
    <property type="match status" value="1"/>
</dbReference>
<evidence type="ECO:0000256" key="6">
    <source>
        <dbReference type="ARBA" id="ARBA00022825"/>
    </source>
</evidence>
<evidence type="ECO:0000256" key="9">
    <source>
        <dbReference type="SAM" id="SignalP"/>
    </source>
</evidence>
<dbReference type="Pfam" id="PF13365">
    <property type="entry name" value="Trypsin_2"/>
    <property type="match status" value="1"/>
</dbReference>
<reference evidence="11" key="2">
    <citation type="journal article" date="2021" name="PeerJ">
        <title>Extensive microbial diversity within the chicken gut microbiome revealed by metagenomics and culture.</title>
        <authorList>
            <person name="Gilroy R."/>
            <person name="Ravi A."/>
            <person name="Getino M."/>
            <person name="Pursley I."/>
            <person name="Horton D.L."/>
            <person name="Alikhan N.F."/>
            <person name="Baker D."/>
            <person name="Gharbi K."/>
            <person name="Hall N."/>
            <person name="Watson M."/>
            <person name="Adriaenssens E.M."/>
            <person name="Foster-Nyarko E."/>
            <person name="Jarju S."/>
            <person name="Secka A."/>
            <person name="Antonio M."/>
            <person name="Oren A."/>
            <person name="Chaudhuri R.R."/>
            <person name="La Ragione R."/>
            <person name="Hildebrand F."/>
            <person name="Pallen M.J."/>
        </authorList>
    </citation>
    <scope>NUCLEOTIDE SEQUENCE</scope>
    <source>
        <strain evidence="11">17073</strain>
    </source>
</reference>
<keyword evidence="2" id="KW-0645">Protease</keyword>
<comment type="caution">
    <text evidence="11">The sequence shown here is derived from an EMBL/GenBank/DDBJ whole genome shotgun (WGS) entry which is preliminary data.</text>
</comment>
<dbReference type="Proteomes" id="UP000824076">
    <property type="component" value="Unassembled WGS sequence"/>
</dbReference>
<evidence type="ECO:0000313" key="12">
    <source>
        <dbReference type="Proteomes" id="UP000824076"/>
    </source>
</evidence>
<dbReference type="SUPFAM" id="SSF50494">
    <property type="entry name" value="Trypsin-like serine proteases"/>
    <property type="match status" value="1"/>
</dbReference>
<evidence type="ECO:0000313" key="11">
    <source>
        <dbReference type="EMBL" id="HIU38876.1"/>
    </source>
</evidence>
<dbReference type="PANTHER" id="PTHR22939:SF129">
    <property type="entry name" value="SERINE PROTEASE HTRA2, MITOCHONDRIAL"/>
    <property type="match status" value="1"/>
</dbReference>
<feature type="active site" description="Charge relay system" evidence="7">
    <location>
        <position position="158"/>
    </location>
</feature>
<dbReference type="SUPFAM" id="SSF50156">
    <property type="entry name" value="PDZ domain-like"/>
    <property type="match status" value="2"/>
</dbReference>
<dbReference type="GO" id="GO:0006508">
    <property type="term" value="P:proteolysis"/>
    <property type="evidence" value="ECO:0007669"/>
    <property type="project" value="UniProtKB-KW"/>
</dbReference>
<evidence type="ECO:0000259" key="10">
    <source>
        <dbReference type="PROSITE" id="PS50106"/>
    </source>
</evidence>
<dbReference type="InterPro" id="IPR001478">
    <property type="entry name" value="PDZ"/>
</dbReference>
<organism evidence="11 12">
    <name type="scientific">Candidatus Limisoma intestinavium</name>
    <dbReference type="NCBI Taxonomy" id="2840856"/>
    <lineage>
        <taxon>Bacteria</taxon>
        <taxon>Pseudomonadati</taxon>
        <taxon>Bacteroidota</taxon>
        <taxon>Bacteroidia</taxon>
        <taxon>Bacteroidales</taxon>
        <taxon>Candidatus Limisoma</taxon>
    </lineage>
</organism>
<dbReference type="AlphaFoldDB" id="A0A9D1LHF5"/>
<evidence type="ECO:0000256" key="1">
    <source>
        <dbReference type="ARBA" id="ARBA00010541"/>
    </source>
</evidence>
<feature type="signal peptide" evidence="9">
    <location>
        <begin position="1"/>
        <end position="25"/>
    </location>
</feature>
<dbReference type="GO" id="GO:0004252">
    <property type="term" value="F:serine-type endopeptidase activity"/>
    <property type="evidence" value="ECO:0007669"/>
    <property type="project" value="InterPro"/>
</dbReference>
<feature type="chain" id="PRO_5038909253" evidence="9">
    <location>
        <begin position="26"/>
        <end position="496"/>
    </location>
</feature>
<feature type="domain" description="PDZ" evidence="10">
    <location>
        <begin position="276"/>
        <end position="348"/>
    </location>
</feature>
<comment type="similarity">
    <text evidence="1">Belongs to the peptidase S1C family.</text>
</comment>